<dbReference type="GO" id="GO:1990904">
    <property type="term" value="C:ribonucleoprotein complex"/>
    <property type="evidence" value="ECO:0007669"/>
    <property type="project" value="UniProtKB-KW"/>
</dbReference>
<evidence type="ECO:0000256" key="4">
    <source>
        <dbReference type="ARBA" id="ARBA00035258"/>
    </source>
</evidence>
<organism evidence="7 8">
    <name type="scientific">Candidatus Dojkabacteria bacterium</name>
    <dbReference type="NCBI Taxonomy" id="2099670"/>
    <lineage>
        <taxon>Bacteria</taxon>
        <taxon>Candidatus Dojkabacteria</taxon>
    </lineage>
</organism>
<evidence type="ECO:0000313" key="7">
    <source>
        <dbReference type="EMBL" id="MCA9376679.1"/>
    </source>
</evidence>
<dbReference type="GO" id="GO:0019843">
    <property type="term" value="F:rRNA binding"/>
    <property type="evidence" value="ECO:0007669"/>
    <property type="project" value="UniProtKB-UniRule"/>
</dbReference>
<evidence type="ECO:0000256" key="2">
    <source>
        <dbReference type="ARBA" id="ARBA00022980"/>
    </source>
</evidence>
<dbReference type="GO" id="GO:0005737">
    <property type="term" value="C:cytoplasm"/>
    <property type="evidence" value="ECO:0007669"/>
    <property type="project" value="UniProtKB-ARBA"/>
</dbReference>
<dbReference type="InterPro" id="IPR035987">
    <property type="entry name" value="Ribosomal_uS8_sf"/>
</dbReference>
<comment type="similarity">
    <text evidence="1 5 6">Belongs to the universal ribosomal protein uS8 family.</text>
</comment>
<dbReference type="PANTHER" id="PTHR11758">
    <property type="entry name" value="40S RIBOSOMAL PROTEIN S15A"/>
    <property type="match status" value="1"/>
</dbReference>
<evidence type="ECO:0000313" key="8">
    <source>
        <dbReference type="Proteomes" id="UP000741282"/>
    </source>
</evidence>
<dbReference type="GO" id="GO:0005840">
    <property type="term" value="C:ribosome"/>
    <property type="evidence" value="ECO:0007669"/>
    <property type="project" value="UniProtKB-KW"/>
</dbReference>
<dbReference type="AlphaFoldDB" id="A0A955I275"/>
<dbReference type="EMBL" id="JAGQLN010000006">
    <property type="protein sequence ID" value="MCA9376679.1"/>
    <property type="molecule type" value="Genomic_DNA"/>
</dbReference>
<dbReference type="NCBIfam" id="NF001109">
    <property type="entry name" value="PRK00136.1"/>
    <property type="match status" value="1"/>
</dbReference>
<dbReference type="Gene3D" id="3.30.1490.10">
    <property type="match status" value="1"/>
</dbReference>
<comment type="subunit">
    <text evidence="5">Part of the 30S ribosomal subunit. Contacts proteins S5 and S12.</text>
</comment>
<dbReference type="GO" id="GO:0006412">
    <property type="term" value="P:translation"/>
    <property type="evidence" value="ECO:0007669"/>
    <property type="project" value="UniProtKB-UniRule"/>
</dbReference>
<dbReference type="HAMAP" id="MF_01302_B">
    <property type="entry name" value="Ribosomal_uS8_B"/>
    <property type="match status" value="1"/>
</dbReference>
<dbReference type="Gene3D" id="3.30.1370.30">
    <property type="match status" value="1"/>
</dbReference>
<reference evidence="7" key="2">
    <citation type="journal article" date="2021" name="Microbiome">
        <title>Successional dynamics and alternative stable states in a saline activated sludge microbial community over 9 years.</title>
        <authorList>
            <person name="Wang Y."/>
            <person name="Ye J."/>
            <person name="Ju F."/>
            <person name="Liu L."/>
            <person name="Boyd J.A."/>
            <person name="Deng Y."/>
            <person name="Parks D.H."/>
            <person name="Jiang X."/>
            <person name="Yin X."/>
            <person name="Woodcroft B.J."/>
            <person name="Tyson G.W."/>
            <person name="Hugenholtz P."/>
            <person name="Polz M.F."/>
            <person name="Zhang T."/>
        </authorList>
    </citation>
    <scope>NUCLEOTIDE SEQUENCE</scope>
    <source>
        <strain evidence="7">HKST-UBA17</strain>
    </source>
</reference>
<dbReference type="SUPFAM" id="SSF56047">
    <property type="entry name" value="Ribosomal protein S8"/>
    <property type="match status" value="1"/>
</dbReference>
<reference evidence="7" key="1">
    <citation type="submission" date="2020-04" db="EMBL/GenBank/DDBJ databases">
        <authorList>
            <person name="Zhang T."/>
        </authorList>
    </citation>
    <scope>NUCLEOTIDE SEQUENCE</scope>
    <source>
        <strain evidence="7">HKST-UBA17</strain>
    </source>
</reference>
<comment type="caution">
    <text evidence="7">The sequence shown here is derived from an EMBL/GenBank/DDBJ whole genome shotgun (WGS) entry which is preliminary data.</text>
</comment>
<keyword evidence="2 5" id="KW-0689">Ribosomal protein</keyword>
<dbReference type="PROSITE" id="PS00053">
    <property type="entry name" value="RIBOSOMAL_S8"/>
    <property type="match status" value="1"/>
</dbReference>
<gene>
    <name evidence="5 7" type="primary">rpsH</name>
    <name evidence="7" type="ORF">KC685_02035</name>
</gene>
<dbReference type="FunFam" id="3.30.1490.10:FF:000001">
    <property type="entry name" value="30S ribosomal protein S8"/>
    <property type="match status" value="1"/>
</dbReference>
<dbReference type="InterPro" id="IPR047863">
    <property type="entry name" value="Ribosomal_uS8_CS"/>
</dbReference>
<dbReference type="GO" id="GO:0003735">
    <property type="term" value="F:structural constituent of ribosome"/>
    <property type="evidence" value="ECO:0007669"/>
    <property type="project" value="InterPro"/>
</dbReference>
<accession>A0A955I275</accession>
<dbReference type="Proteomes" id="UP000741282">
    <property type="component" value="Unassembled WGS sequence"/>
</dbReference>
<evidence type="ECO:0000256" key="3">
    <source>
        <dbReference type="ARBA" id="ARBA00023274"/>
    </source>
</evidence>
<keyword evidence="5" id="KW-0699">rRNA-binding</keyword>
<dbReference type="InterPro" id="IPR000630">
    <property type="entry name" value="Ribosomal_uS8"/>
</dbReference>
<keyword evidence="5" id="KW-0694">RNA-binding</keyword>
<evidence type="ECO:0000256" key="6">
    <source>
        <dbReference type="RuleBase" id="RU003660"/>
    </source>
</evidence>
<keyword evidence="3 5" id="KW-0687">Ribonucleoprotein</keyword>
<comment type="function">
    <text evidence="5">One of the primary rRNA binding proteins, it binds directly to 16S rRNA central domain where it helps coordinate assembly of the platform of the 30S subunit.</text>
</comment>
<dbReference type="Pfam" id="PF00410">
    <property type="entry name" value="Ribosomal_S8"/>
    <property type="match status" value="1"/>
</dbReference>
<name>A0A955I275_9BACT</name>
<proteinExistence type="inferred from homology"/>
<sequence length="127" mass="13857">MVNDIVADSLARMNNGIQRGADEIELLNSKMVLSIVEILKHEGFIDDFKVEGDTIIVNPTYNEAGDPVVRHFIKVSTPGQRMYVSSKQIIPIMNGRGISIISTSDGLMTGAMAKSKGVGGEYICNIW</sequence>
<evidence type="ECO:0000256" key="5">
    <source>
        <dbReference type="HAMAP-Rule" id="MF_01302"/>
    </source>
</evidence>
<evidence type="ECO:0000256" key="1">
    <source>
        <dbReference type="ARBA" id="ARBA00006471"/>
    </source>
</evidence>
<protein>
    <recommendedName>
        <fullName evidence="4 5">Small ribosomal subunit protein uS8</fullName>
    </recommendedName>
</protein>